<comment type="caution">
    <text evidence="2">The sequence shown here is derived from an EMBL/GenBank/DDBJ whole genome shotgun (WGS) entry which is preliminary data.</text>
</comment>
<organism evidence="2 3">
    <name type="scientific">Adhaeribacter aerolatus</name>
    <dbReference type="NCBI Taxonomy" id="670289"/>
    <lineage>
        <taxon>Bacteria</taxon>
        <taxon>Pseudomonadati</taxon>
        <taxon>Bacteroidota</taxon>
        <taxon>Cytophagia</taxon>
        <taxon>Cytophagales</taxon>
        <taxon>Hymenobacteraceae</taxon>
        <taxon>Adhaeribacter</taxon>
    </lineage>
</organism>
<protein>
    <recommendedName>
        <fullName evidence="1">Secretion system C-terminal sorting domain-containing protein</fullName>
    </recommendedName>
</protein>
<keyword evidence="3" id="KW-1185">Reference proteome</keyword>
<sequence>MPKFLIGLFCSLGFVLNSWGQVITPLASYPILQSVKASVTRNARTQATGDTLALPFFDDFAGYTGAPSANYWQSGGGVYINNQFGVNPPSVNVATFEGVNAAGRPYSATATYGYSDTLTSKPIRLNGLNPATEAVYLSFYWQAGGLGGSPEINSTSQPSFLELEFKDHSGNWQRVWQQLGANQKTEFNRVILPVNNAAYFHAGFQFRFRQSGLQRGTGDTWNLDYIYLDKKRDPAAPDLRDVAISQNLNSLLKRYTAMPASHFFAQQVAETNDSAFTRINNFNNLFAPIAWRGYVKPISPAAPADTFLRGNAAIEPVVRQYLINGKPNPTAIGTTGNALEIKHSLFLSTRESDARLRQNDTVSRITVLSDYFAYDDGTAETNFSLNNFGTRQLAYRFDVNMPDRVVAIRVYLTKTNVPGGVINFRVWNDENGKPAGAAAAQKSFTIPPIDSLNRFYEIAFATPVAVTNQFYIGYSLTSAVAEFVNFGFDLNEEAPGRINYNNGGGWLTFEDERGALLMRPVMGNVLSSPDDPEDPANPPAPETALKVFPNPSAGLINIEGLYQQVCLTDLAGKVIFCKTKAEAGNQLNLGNLAKGMYLLQFTQKNITRTKKIILTR</sequence>
<dbReference type="Gene3D" id="2.60.120.260">
    <property type="entry name" value="Galactose-binding domain-like"/>
    <property type="match status" value="1"/>
</dbReference>
<reference evidence="2 3" key="1">
    <citation type="submission" date="2019-07" db="EMBL/GenBank/DDBJ databases">
        <title>Whole genome shotgun sequence of Adhaeribacter aerolatus NBRC 106133.</title>
        <authorList>
            <person name="Hosoyama A."/>
            <person name="Uohara A."/>
            <person name="Ohji S."/>
            <person name="Ichikawa N."/>
        </authorList>
    </citation>
    <scope>NUCLEOTIDE SEQUENCE [LARGE SCALE GENOMIC DNA]</scope>
    <source>
        <strain evidence="2 3">NBRC 106133</strain>
    </source>
</reference>
<dbReference type="Proteomes" id="UP000321532">
    <property type="component" value="Unassembled WGS sequence"/>
</dbReference>
<dbReference type="AlphaFoldDB" id="A0A512AS10"/>
<dbReference type="EMBL" id="BJYS01000001">
    <property type="protein sequence ID" value="GEO02482.1"/>
    <property type="molecule type" value="Genomic_DNA"/>
</dbReference>
<evidence type="ECO:0000313" key="3">
    <source>
        <dbReference type="Proteomes" id="UP000321532"/>
    </source>
</evidence>
<gene>
    <name evidence="2" type="ORF">AAE02nite_01460</name>
</gene>
<evidence type="ECO:0000259" key="1">
    <source>
        <dbReference type="Pfam" id="PF18962"/>
    </source>
</evidence>
<feature type="domain" description="Secretion system C-terminal sorting" evidence="1">
    <location>
        <begin position="547"/>
        <end position="613"/>
    </location>
</feature>
<evidence type="ECO:0000313" key="2">
    <source>
        <dbReference type="EMBL" id="GEO02482.1"/>
    </source>
</evidence>
<accession>A0A512AS10</accession>
<dbReference type="InterPro" id="IPR026444">
    <property type="entry name" value="Secre_tail"/>
</dbReference>
<proteinExistence type="predicted"/>
<dbReference type="NCBIfam" id="TIGR04183">
    <property type="entry name" value="Por_Secre_tail"/>
    <property type="match status" value="1"/>
</dbReference>
<name>A0A512AS10_9BACT</name>
<dbReference type="Pfam" id="PF18962">
    <property type="entry name" value="Por_Secre_tail"/>
    <property type="match status" value="1"/>
</dbReference>
<dbReference type="RefSeq" id="WP_170252494.1">
    <property type="nucleotide sequence ID" value="NZ_BJYS01000001.1"/>
</dbReference>